<evidence type="ECO:0000259" key="2">
    <source>
        <dbReference type="PROSITE" id="PS00662"/>
    </source>
</evidence>
<proteinExistence type="inferred from homology"/>
<comment type="similarity">
    <text evidence="1">Belongs to the GSP E family.</text>
</comment>
<dbReference type="Gene3D" id="3.30.450.90">
    <property type="match status" value="1"/>
</dbReference>
<evidence type="ECO:0000313" key="3">
    <source>
        <dbReference type="EMBL" id="OWY34079.1"/>
    </source>
</evidence>
<dbReference type="SUPFAM" id="SSF52540">
    <property type="entry name" value="P-loop containing nucleoside triphosphate hydrolases"/>
    <property type="match status" value="1"/>
</dbReference>
<dbReference type="EMBL" id="NJGV01000011">
    <property type="protein sequence ID" value="OWY34079.1"/>
    <property type="molecule type" value="Genomic_DNA"/>
</dbReference>
<dbReference type="InterPro" id="IPR001482">
    <property type="entry name" value="T2SS/T4SS_dom"/>
</dbReference>
<dbReference type="InterPro" id="IPR050921">
    <property type="entry name" value="T4SS_GSP_E_ATPase"/>
</dbReference>
<protein>
    <submittedName>
        <fullName evidence="3">Twitching motility protein PilT</fullName>
    </submittedName>
</protein>
<sequence length="342" mass="35884">MDIATLLAFAVRNQASDLHLCAGLAPLLRVHGAIRRVNLQPLDGPRLQQSLLAVMPSPLQPRYRAGADCDFALALPGLGRFRIHAFHQQRGPAAAIRPLRQEPPALPELGAPGACAELAMRAHGLVLMSGPTGSGKSSTLAAMVRLINETRPVHILTLEDPIEYLHAPCRALVSQREIGTHVAGFAQALRAALREDPDVLLVGELRDTETIRLALTAAETGHLVLATLHAASAARAVDRIIDAFAEGEKDTARALLAEALQGVIAQVLLPAADGAARVAAHEVLVATPAVRNLIREGRSAQLLSAMQAGAAQGMQTLQGSLAGLVQQGRISVATARAQGMTG</sequence>
<comment type="caution">
    <text evidence="3">The sequence shown here is derived from an EMBL/GenBank/DDBJ whole genome shotgun (WGS) entry which is preliminary data.</text>
</comment>
<organism evidence="3 4">
    <name type="scientific">Herbaspirillum aquaticum</name>
    <dbReference type="NCBI Taxonomy" id="568783"/>
    <lineage>
        <taxon>Bacteria</taxon>
        <taxon>Pseudomonadati</taxon>
        <taxon>Pseudomonadota</taxon>
        <taxon>Betaproteobacteria</taxon>
        <taxon>Burkholderiales</taxon>
        <taxon>Oxalobacteraceae</taxon>
        <taxon>Herbaspirillum</taxon>
    </lineage>
</organism>
<accession>A0A225SSF6</accession>
<reference evidence="3 4" key="1">
    <citation type="journal article" date="2010" name="Int. J. Syst. Evol. Microbiol.">
        <title>Reclassification of Herbaspirillum putei as a later heterotypic synonym of Herbaspirillum huttiense, with the description of H. huttiense subsp. huttiense subsp. nov. and H. huttiense subsp. putei subsp. nov., comb. nov., and description of Herbaspirillum aquaticum sp. nov.</title>
        <authorList>
            <person name="Dobritsa A.P."/>
            <person name="Reddy M.C."/>
            <person name="Samadpour M."/>
        </authorList>
    </citation>
    <scope>NUCLEOTIDE SEQUENCE [LARGE SCALE GENOMIC DNA]</scope>
    <source>
        <strain evidence="3 4">IEH 4430</strain>
    </source>
</reference>
<dbReference type="Proteomes" id="UP000214747">
    <property type="component" value="Unassembled WGS sequence"/>
</dbReference>
<dbReference type="GO" id="GO:0016887">
    <property type="term" value="F:ATP hydrolysis activity"/>
    <property type="evidence" value="ECO:0007669"/>
    <property type="project" value="InterPro"/>
</dbReference>
<dbReference type="RefSeq" id="WP_088755684.1">
    <property type="nucleotide sequence ID" value="NZ_NJGV01000011.1"/>
</dbReference>
<dbReference type="InterPro" id="IPR027417">
    <property type="entry name" value="P-loop_NTPase"/>
</dbReference>
<dbReference type="CDD" id="cd01131">
    <property type="entry name" value="PilT"/>
    <property type="match status" value="1"/>
</dbReference>
<feature type="domain" description="Bacterial type II secretion system protein E" evidence="2">
    <location>
        <begin position="193"/>
        <end position="207"/>
    </location>
</feature>
<dbReference type="PANTHER" id="PTHR30486:SF6">
    <property type="entry name" value="TYPE IV PILUS RETRACTATION ATPASE PILT"/>
    <property type="match status" value="1"/>
</dbReference>
<evidence type="ECO:0000256" key="1">
    <source>
        <dbReference type="ARBA" id="ARBA00006611"/>
    </source>
</evidence>
<dbReference type="Gene3D" id="3.40.50.300">
    <property type="entry name" value="P-loop containing nucleotide triphosphate hydrolases"/>
    <property type="match status" value="1"/>
</dbReference>
<evidence type="ECO:0000313" key="4">
    <source>
        <dbReference type="Proteomes" id="UP000214747"/>
    </source>
</evidence>
<keyword evidence="4" id="KW-1185">Reference proteome</keyword>
<dbReference type="NCBIfam" id="TIGR01420">
    <property type="entry name" value="pilT_fam"/>
    <property type="match status" value="1"/>
</dbReference>
<dbReference type="PANTHER" id="PTHR30486">
    <property type="entry name" value="TWITCHING MOTILITY PROTEIN PILT"/>
    <property type="match status" value="1"/>
</dbReference>
<dbReference type="InterPro" id="IPR003593">
    <property type="entry name" value="AAA+_ATPase"/>
</dbReference>
<dbReference type="InterPro" id="IPR006321">
    <property type="entry name" value="PilT/PilU"/>
</dbReference>
<dbReference type="PROSITE" id="PS00662">
    <property type="entry name" value="T2SP_E"/>
    <property type="match status" value="1"/>
</dbReference>
<gene>
    <name evidence="3" type="ORF">CEJ45_13905</name>
</gene>
<dbReference type="AlphaFoldDB" id="A0A225SSF6"/>
<dbReference type="GO" id="GO:0005524">
    <property type="term" value="F:ATP binding"/>
    <property type="evidence" value="ECO:0007669"/>
    <property type="project" value="InterPro"/>
</dbReference>
<name>A0A225SSF6_9BURK</name>
<dbReference type="SMART" id="SM00382">
    <property type="entry name" value="AAA"/>
    <property type="match status" value="1"/>
</dbReference>
<dbReference type="Pfam" id="PF00437">
    <property type="entry name" value="T2SSE"/>
    <property type="match status" value="1"/>
</dbReference>